<evidence type="ECO:0000313" key="3">
    <source>
        <dbReference type="Proteomes" id="UP000597444"/>
    </source>
</evidence>
<organism evidence="2 3">
    <name type="scientific">Reticulibacter mediterranei</name>
    <dbReference type="NCBI Taxonomy" id="2778369"/>
    <lineage>
        <taxon>Bacteria</taxon>
        <taxon>Bacillati</taxon>
        <taxon>Chloroflexota</taxon>
        <taxon>Ktedonobacteria</taxon>
        <taxon>Ktedonobacterales</taxon>
        <taxon>Reticulibacteraceae</taxon>
        <taxon>Reticulibacter</taxon>
    </lineage>
</organism>
<reference evidence="2" key="1">
    <citation type="submission" date="2020-10" db="EMBL/GenBank/DDBJ databases">
        <title>Taxonomic study of unclassified bacteria belonging to the class Ktedonobacteria.</title>
        <authorList>
            <person name="Yabe S."/>
            <person name="Wang C.M."/>
            <person name="Zheng Y."/>
            <person name="Sakai Y."/>
            <person name="Cavaletti L."/>
            <person name="Monciardini P."/>
            <person name="Donadio S."/>
        </authorList>
    </citation>
    <scope>NUCLEOTIDE SEQUENCE</scope>
    <source>
        <strain evidence="2">ID150040</strain>
    </source>
</reference>
<comment type="caution">
    <text evidence="2">The sequence shown here is derived from an EMBL/GenBank/DDBJ whole genome shotgun (WGS) entry which is preliminary data.</text>
</comment>
<keyword evidence="3" id="KW-1185">Reference proteome</keyword>
<accession>A0A8J3IVT4</accession>
<dbReference type="Proteomes" id="UP000597444">
    <property type="component" value="Unassembled WGS sequence"/>
</dbReference>
<gene>
    <name evidence="2" type="ORF">KSF_077550</name>
</gene>
<protein>
    <submittedName>
        <fullName evidence="2">Uncharacterized protein</fullName>
    </submittedName>
</protein>
<name>A0A8J3IVT4_9CHLR</name>
<feature type="region of interest" description="Disordered" evidence="1">
    <location>
        <begin position="33"/>
        <end position="56"/>
    </location>
</feature>
<dbReference type="EMBL" id="BNJK01000002">
    <property type="protein sequence ID" value="GHO97707.1"/>
    <property type="molecule type" value="Genomic_DNA"/>
</dbReference>
<sequence length="56" mass="6561">MGERRAEHDKSRDYEMRGDSRKCYNSLSIYLSNKHAEKGDGASPAEPRRITRHKRL</sequence>
<evidence type="ECO:0000256" key="1">
    <source>
        <dbReference type="SAM" id="MobiDB-lite"/>
    </source>
</evidence>
<evidence type="ECO:0000313" key="2">
    <source>
        <dbReference type="EMBL" id="GHO97707.1"/>
    </source>
</evidence>
<dbReference type="AlphaFoldDB" id="A0A8J3IVT4"/>
<proteinExistence type="predicted"/>